<reference evidence="2 3" key="1">
    <citation type="submission" date="2020-01" db="EMBL/GenBank/DDBJ databases">
        <authorList>
            <person name="Gupta K D."/>
        </authorList>
    </citation>
    <scope>NUCLEOTIDE SEQUENCE [LARGE SCALE GENOMIC DNA]</scope>
</reference>
<keyword evidence="3" id="KW-1185">Reference proteome</keyword>
<dbReference type="AlphaFoldDB" id="A0A8S0WGD6"/>
<feature type="region of interest" description="Disordered" evidence="1">
    <location>
        <begin position="178"/>
        <end position="210"/>
    </location>
</feature>
<evidence type="ECO:0000313" key="3">
    <source>
        <dbReference type="Proteomes" id="UP000467700"/>
    </source>
</evidence>
<protein>
    <submittedName>
        <fullName evidence="2">Uncharacterized protein</fullName>
    </submittedName>
</protein>
<evidence type="ECO:0000256" key="1">
    <source>
        <dbReference type="SAM" id="MobiDB-lite"/>
    </source>
</evidence>
<dbReference type="OrthoDB" id="3030351at2759"/>
<sequence>MPRVTAEKTTSPERISYHLRCKPSNPIEIPRCRRSGPASFNSPMDGPMSPDLIFEMSPISPTFPSLSTMYPMPLSPSNKMTEQDLATSPNEPFMYSVPVFRPCPPSSGTWPRSKTARQGVMPSRKLNAIPITAHGRQHRRKEICAAIFDVFDDSAHVPGPDDCGVPRTQSTTKITGFSPINEYQPVCDQPQKPTRRLSPPPRRSSFSSSPWILPGKSDCYEDDVSSSPIDAGALEFRRHLLGRIENKTASRFASFHSCL</sequence>
<dbReference type="Proteomes" id="UP000467700">
    <property type="component" value="Unassembled WGS sequence"/>
</dbReference>
<organism evidence="2 3">
    <name type="scientific">Cyclocybe aegerita</name>
    <name type="common">Black poplar mushroom</name>
    <name type="synonym">Agrocybe aegerita</name>
    <dbReference type="NCBI Taxonomy" id="1973307"/>
    <lineage>
        <taxon>Eukaryota</taxon>
        <taxon>Fungi</taxon>
        <taxon>Dikarya</taxon>
        <taxon>Basidiomycota</taxon>
        <taxon>Agaricomycotina</taxon>
        <taxon>Agaricomycetes</taxon>
        <taxon>Agaricomycetidae</taxon>
        <taxon>Agaricales</taxon>
        <taxon>Agaricineae</taxon>
        <taxon>Bolbitiaceae</taxon>
        <taxon>Cyclocybe</taxon>
    </lineage>
</organism>
<evidence type="ECO:0000313" key="2">
    <source>
        <dbReference type="EMBL" id="CAA7261443.1"/>
    </source>
</evidence>
<proteinExistence type="predicted"/>
<comment type="caution">
    <text evidence="2">The sequence shown here is derived from an EMBL/GenBank/DDBJ whole genome shotgun (WGS) entry which is preliminary data.</text>
</comment>
<accession>A0A8S0WGD6</accession>
<dbReference type="EMBL" id="CACVBS010000033">
    <property type="protein sequence ID" value="CAA7261443.1"/>
    <property type="molecule type" value="Genomic_DNA"/>
</dbReference>
<name>A0A8S0WGD6_CYCAE</name>
<gene>
    <name evidence="2" type="ORF">AAE3_LOCUS3640</name>
</gene>